<dbReference type="GO" id="GO:0065002">
    <property type="term" value="P:intracellular protein transmembrane transport"/>
    <property type="evidence" value="ECO:0007669"/>
    <property type="project" value="UniProtKB-UniRule"/>
</dbReference>
<dbReference type="SMR" id="A0A0H3A4R4"/>
<dbReference type="AlphaFoldDB" id="A0A0H3A4R4"/>
<comment type="subcellular location">
    <subcellularLocation>
        <location evidence="9">Cell inner membrane</location>
        <topology evidence="9">Single-pass membrane protein</topology>
    </subcellularLocation>
    <subcellularLocation>
        <location evidence="1">Membrane</location>
    </subcellularLocation>
</comment>
<dbReference type="GO" id="GO:0009306">
    <property type="term" value="P:protein secretion"/>
    <property type="evidence" value="ECO:0007669"/>
    <property type="project" value="UniProtKB-UniRule"/>
</dbReference>
<evidence type="ECO:0000256" key="4">
    <source>
        <dbReference type="ARBA" id="ARBA00022692"/>
    </source>
</evidence>
<sequence length="83" mass="9214">MAKKQSNAPEAASASSGTSLGDKVTQFRDYVEEAKVELRKVSWPTRKEAWATSMTVLVFVFVMSLFLGFVDLGLTHLIEFILS</sequence>
<evidence type="ECO:0000256" key="1">
    <source>
        <dbReference type="ARBA" id="ARBA00004370"/>
    </source>
</evidence>
<evidence type="ECO:0000256" key="9">
    <source>
        <dbReference type="HAMAP-Rule" id="MF_00422"/>
    </source>
</evidence>
<feature type="transmembrane region" description="Helical" evidence="9">
    <location>
        <begin position="49"/>
        <end position="70"/>
    </location>
</feature>
<keyword evidence="4 9" id="KW-0812">Transmembrane</keyword>
<comment type="subunit">
    <text evidence="9">Component of the Sec protein translocase complex. Heterotrimer consisting of SecY, SecE and SecG subunits. The heterotrimers can form oligomers, although 1 heterotrimer is thought to be able to translocate proteins. Interacts with the ribosome. Interacts with SecDF, and other proteins may be involved. Interacts with SecA.</text>
</comment>
<gene>
    <name evidence="9" type="primary">secE</name>
    <name evidence="11" type="ordered locus">Dvul_0445</name>
</gene>
<dbReference type="Gene3D" id="1.20.5.1030">
    <property type="entry name" value="Preprotein translocase secy subunit"/>
    <property type="match status" value="1"/>
</dbReference>
<dbReference type="PANTHER" id="PTHR33910">
    <property type="entry name" value="PROTEIN TRANSLOCASE SUBUNIT SECE"/>
    <property type="match status" value="1"/>
</dbReference>
<keyword evidence="2 9" id="KW-0813">Transport</keyword>
<name>A0A0H3A4R4_NITV4</name>
<keyword evidence="8 9" id="KW-0472">Membrane</keyword>
<evidence type="ECO:0000313" key="12">
    <source>
        <dbReference type="Proteomes" id="UP000009173"/>
    </source>
</evidence>
<feature type="compositionally biased region" description="Polar residues" evidence="10">
    <location>
        <begin position="1"/>
        <end position="19"/>
    </location>
</feature>
<evidence type="ECO:0000256" key="2">
    <source>
        <dbReference type="ARBA" id="ARBA00022448"/>
    </source>
</evidence>
<dbReference type="GO" id="GO:0008320">
    <property type="term" value="F:protein transmembrane transporter activity"/>
    <property type="evidence" value="ECO:0007669"/>
    <property type="project" value="UniProtKB-UniRule"/>
</dbReference>
<dbReference type="KEGG" id="dvl:Dvul_0445"/>
<evidence type="ECO:0000313" key="11">
    <source>
        <dbReference type="EMBL" id="ABM27468.1"/>
    </source>
</evidence>
<evidence type="ECO:0000256" key="8">
    <source>
        <dbReference type="ARBA" id="ARBA00023136"/>
    </source>
</evidence>
<organism evidence="11 12">
    <name type="scientific">Nitratidesulfovibrio vulgaris (strain DP4)</name>
    <name type="common">Desulfovibrio vulgaris</name>
    <dbReference type="NCBI Taxonomy" id="391774"/>
    <lineage>
        <taxon>Bacteria</taxon>
        <taxon>Pseudomonadati</taxon>
        <taxon>Thermodesulfobacteriota</taxon>
        <taxon>Desulfovibrionia</taxon>
        <taxon>Desulfovibrionales</taxon>
        <taxon>Desulfovibrionaceae</taxon>
        <taxon>Nitratidesulfovibrio</taxon>
    </lineage>
</organism>
<dbReference type="GO" id="GO:0005886">
    <property type="term" value="C:plasma membrane"/>
    <property type="evidence" value="ECO:0007669"/>
    <property type="project" value="UniProtKB-SubCell"/>
</dbReference>
<keyword evidence="7 9" id="KW-0811">Translocation</keyword>
<dbReference type="GO" id="GO:0006605">
    <property type="term" value="P:protein targeting"/>
    <property type="evidence" value="ECO:0007669"/>
    <property type="project" value="UniProtKB-UniRule"/>
</dbReference>
<keyword evidence="6 9" id="KW-1133">Transmembrane helix</keyword>
<evidence type="ECO:0000256" key="10">
    <source>
        <dbReference type="SAM" id="MobiDB-lite"/>
    </source>
</evidence>
<dbReference type="InterPro" id="IPR005807">
    <property type="entry name" value="SecE_bac"/>
</dbReference>
<protein>
    <recommendedName>
        <fullName evidence="9">Protein translocase subunit SecE</fullName>
    </recommendedName>
</protein>
<dbReference type="RefSeq" id="WP_010940182.1">
    <property type="nucleotide sequence ID" value="NC_008751.1"/>
</dbReference>
<dbReference type="Pfam" id="PF00584">
    <property type="entry name" value="SecE"/>
    <property type="match status" value="1"/>
</dbReference>
<dbReference type="EMBL" id="CP000527">
    <property type="protein sequence ID" value="ABM27468.1"/>
    <property type="molecule type" value="Genomic_DNA"/>
</dbReference>
<dbReference type="PANTHER" id="PTHR33910:SF1">
    <property type="entry name" value="PROTEIN TRANSLOCASE SUBUNIT SECE"/>
    <property type="match status" value="1"/>
</dbReference>
<reference evidence="12" key="1">
    <citation type="journal article" date="2009" name="Environ. Microbiol.">
        <title>Contribution of mobile genetic elements to Desulfovibrio vulgaris genome plasticity.</title>
        <authorList>
            <person name="Walker C.B."/>
            <person name="Stolyar S."/>
            <person name="Chivian D."/>
            <person name="Pinel N."/>
            <person name="Gabster J.A."/>
            <person name="Dehal P.S."/>
            <person name="He Z."/>
            <person name="Yang Z.K."/>
            <person name="Yen H.C."/>
            <person name="Zhou J."/>
            <person name="Wall J.D."/>
            <person name="Hazen T.C."/>
            <person name="Arkin A.P."/>
            <person name="Stahl D.A."/>
        </authorList>
    </citation>
    <scope>NUCLEOTIDE SEQUENCE [LARGE SCALE GENOMIC DNA]</scope>
    <source>
        <strain evidence="12">DP4</strain>
    </source>
</reference>
<dbReference type="NCBIfam" id="TIGR00964">
    <property type="entry name" value="secE_bact"/>
    <property type="match status" value="1"/>
</dbReference>
<dbReference type="HOGENOM" id="CLU_113663_7_1_7"/>
<dbReference type="InterPro" id="IPR001901">
    <property type="entry name" value="Translocase_SecE/Sec61-g"/>
</dbReference>
<feature type="region of interest" description="Disordered" evidence="10">
    <location>
        <begin position="1"/>
        <end position="20"/>
    </location>
</feature>
<dbReference type="HAMAP" id="MF_00422">
    <property type="entry name" value="SecE"/>
    <property type="match status" value="1"/>
</dbReference>
<dbReference type="PROSITE" id="PS01067">
    <property type="entry name" value="SECE_SEC61G"/>
    <property type="match status" value="1"/>
</dbReference>
<comment type="function">
    <text evidence="9">Essential subunit of the Sec protein translocation channel SecYEG. Clamps together the 2 halves of SecY. May contact the channel plug during translocation.</text>
</comment>
<dbReference type="InterPro" id="IPR038379">
    <property type="entry name" value="SecE_sf"/>
</dbReference>
<evidence type="ECO:0000256" key="5">
    <source>
        <dbReference type="ARBA" id="ARBA00022927"/>
    </source>
</evidence>
<dbReference type="Proteomes" id="UP000009173">
    <property type="component" value="Chromosome"/>
</dbReference>
<keyword evidence="5 9" id="KW-0653">Protein transport</keyword>
<comment type="similarity">
    <text evidence="9">Belongs to the SecE/SEC61-gamma family.</text>
</comment>
<dbReference type="GO" id="GO:0043952">
    <property type="term" value="P:protein transport by the Sec complex"/>
    <property type="evidence" value="ECO:0007669"/>
    <property type="project" value="UniProtKB-UniRule"/>
</dbReference>
<evidence type="ECO:0000256" key="3">
    <source>
        <dbReference type="ARBA" id="ARBA00022475"/>
    </source>
</evidence>
<accession>A0A0H3A4R4</accession>
<proteinExistence type="inferred from homology"/>
<evidence type="ECO:0000256" key="6">
    <source>
        <dbReference type="ARBA" id="ARBA00022989"/>
    </source>
</evidence>
<evidence type="ECO:0000256" key="7">
    <source>
        <dbReference type="ARBA" id="ARBA00023010"/>
    </source>
</evidence>
<keyword evidence="9" id="KW-0997">Cell inner membrane</keyword>
<keyword evidence="3 9" id="KW-1003">Cell membrane</keyword>